<dbReference type="GO" id="GO:0005524">
    <property type="term" value="F:ATP binding"/>
    <property type="evidence" value="ECO:0007669"/>
    <property type="project" value="UniProtKB-KW"/>
</dbReference>
<evidence type="ECO:0000256" key="7">
    <source>
        <dbReference type="ARBA" id="ARBA00048248"/>
    </source>
</evidence>
<comment type="catalytic activity">
    <reaction evidence="7">
        <text>tRNA(Tyr) + L-tyrosine + ATP = L-tyrosyl-tRNA(Tyr) + AMP + diphosphate + H(+)</text>
        <dbReference type="Rhea" id="RHEA:10220"/>
        <dbReference type="Rhea" id="RHEA-COMP:9706"/>
        <dbReference type="Rhea" id="RHEA-COMP:9707"/>
        <dbReference type="ChEBI" id="CHEBI:15378"/>
        <dbReference type="ChEBI" id="CHEBI:30616"/>
        <dbReference type="ChEBI" id="CHEBI:33019"/>
        <dbReference type="ChEBI" id="CHEBI:58315"/>
        <dbReference type="ChEBI" id="CHEBI:78442"/>
        <dbReference type="ChEBI" id="CHEBI:78536"/>
        <dbReference type="ChEBI" id="CHEBI:456215"/>
        <dbReference type="EC" id="6.1.1.1"/>
    </reaction>
</comment>
<dbReference type="GO" id="GO:0006437">
    <property type="term" value="P:tyrosyl-tRNA aminoacylation"/>
    <property type="evidence" value="ECO:0007669"/>
    <property type="project" value="InterPro"/>
</dbReference>
<evidence type="ECO:0000256" key="3">
    <source>
        <dbReference type="ARBA" id="ARBA00022741"/>
    </source>
</evidence>
<dbReference type="AlphaFoldDB" id="A0A382I761"/>
<evidence type="ECO:0000256" key="5">
    <source>
        <dbReference type="ARBA" id="ARBA00022917"/>
    </source>
</evidence>
<dbReference type="PRINTS" id="PR01040">
    <property type="entry name" value="TRNASYNTHTYR"/>
</dbReference>
<keyword evidence="4" id="KW-0067">ATP-binding</keyword>
<organism evidence="8">
    <name type="scientific">marine metagenome</name>
    <dbReference type="NCBI Taxonomy" id="408172"/>
    <lineage>
        <taxon>unclassified sequences</taxon>
        <taxon>metagenomes</taxon>
        <taxon>ecological metagenomes</taxon>
    </lineage>
</organism>
<accession>A0A382I761</accession>
<evidence type="ECO:0000256" key="1">
    <source>
        <dbReference type="ARBA" id="ARBA00013160"/>
    </source>
</evidence>
<evidence type="ECO:0000256" key="6">
    <source>
        <dbReference type="ARBA" id="ARBA00023146"/>
    </source>
</evidence>
<keyword evidence="6" id="KW-0030">Aminoacyl-tRNA synthetase</keyword>
<dbReference type="PANTHER" id="PTHR11766">
    <property type="entry name" value="TYROSYL-TRNA SYNTHETASE"/>
    <property type="match status" value="1"/>
</dbReference>
<feature type="non-terminal residue" evidence="8">
    <location>
        <position position="288"/>
    </location>
</feature>
<dbReference type="EC" id="6.1.1.1" evidence="1"/>
<dbReference type="EMBL" id="UINC01065605">
    <property type="protein sequence ID" value="SVB95446.1"/>
    <property type="molecule type" value="Genomic_DNA"/>
</dbReference>
<evidence type="ECO:0000256" key="4">
    <source>
        <dbReference type="ARBA" id="ARBA00022840"/>
    </source>
</evidence>
<reference evidence="8" key="1">
    <citation type="submission" date="2018-05" db="EMBL/GenBank/DDBJ databases">
        <authorList>
            <person name="Lanie J.A."/>
            <person name="Ng W.-L."/>
            <person name="Kazmierczak K.M."/>
            <person name="Andrzejewski T.M."/>
            <person name="Davidsen T.M."/>
            <person name="Wayne K.J."/>
            <person name="Tettelin H."/>
            <person name="Glass J.I."/>
            <person name="Rusch D."/>
            <person name="Podicherti R."/>
            <person name="Tsui H.-C.T."/>
            <person name="Winkler M.E."/>
        </authorList>
    </citation>
    <scope>NUCLEOTIDE SEQUENCE</scope>
</reference>
<dbReference type="Pfam" id="PF00579">
    <property type="entry name" value="tRNA-synt_1b"/>
    <property type="match status" value="1"/>
</dbReference>
<dbReference type="GO" id="GO:0005829">
    <property type="term" value="C:cytosol"/>
    <property type="evidence" value="ECO:0007669"/>
    <property type="project" value="TreeGrafter"/>
</dbReference>
<dbReference type="NCBIfam" id="TIGR00234">
    <property type="entry name" value="tyrS"/>
    <property type="match status" value="1"/>
</dbReference>
<dbReference type="InterPro" id="IPR014729">
    <property type="entry name" value="Rossmann-like_a/b/a_fold"/>
</dbReference>
<keyword evidence="5" id="KW-0648">Protein biosynthesis</keyword>
<gene>
    <name evidence="8" type="ORF">METZ01_LOCUS248300</name>
</gene>
<evidence type="ECO:0000256" key="2">
    <source>
        <dbReference type="ARBA" id="ARBA00022598"/>
    </source>
</evidence>
<dbReference type="SUPFAM" id="SSF52374">
    <property type="entry name" value="Nucleotidylyl transferase"/>
    <property type="match status" value="1"/>
</dbReference>
<name>A0A382I761_9ZZZZ</name>
<dbReference type="InterPro" id="IPR002305">
    <property type="entry name" value="aa-tRNA-synth_Ic"/>
</dbReference>
<evidence type="ECO:0000313" key="8">
    <source>
        <dbReference type="EMBL" id="SVB95446.1"/>
    </source>
</evidence>
<dbReference type="InterPro" id="IPR002307">
    <property type="entry name" value="Tyr-tRNA-ligase"/>
</dbReference>
<dbReference type="GO" id="GO:0004831">
    <property type="term" value="F:tyrosine-tRNA ligase activity"/>
    <property type="evidence" value="ECO:0007669"/>
    <property type="project" value="UniProtKB-EC"/>
</dbReference>
<dbReference type="PANTHER" id="PTHR11766:SF0">
    <property type="entry name" value="TYROSINE--TRNA LIGASE, MITOCHONDRIAL"/>
    <property type="match status" value="1"/>
</dbReference>
<keyword evidence="2" id="KW-0436">Ligase</keyword>
<dbReference type="Gene3D" id="1.10.240.10">
    <property type="entry name" value="Tyrosyl-Transfer RNA Synthetase"/>
    <property type="match status" value="1"/>
</dbReference>
<keyword evidence="3" id="KW-0547">Nucleotide-binding</keyword>
<dbReference type="CDD" id="cd00805">
    <property type="entry name" value="TyrRS_core"/>
    <property type="match status" value="1"/>
</dbReference>
<protein>
    <recommendedName>
        <fullName evidence="1">tyrosine--tRNA ligase</fullName>
        <ecNumber evidence="1">6.1.1.1</ecNumber>
    </recommendedName>
</protein>
<dbReference type="Gene3D" id="3.40.50.620">
    <property type="entry name" value="HUPs"/>
    <property type="match status" value="1"/>
</dbReference>
<proteinExistence type="predicted"/>
<sequence length="288" mass="33472">MSFKSDFLNEINSRGFIYQSSEIEDLDMLMFKNSIVAYIGFDPTNDSLHIGSLVQLMLLHWLEVYGHKPIALMGGGTTLIGDPSGKDKSRKILNLEDIEKNICKIKSTFQKFINLKKDAKLINNFDWLNNINYISFLRDIGQKVTINKMLTFDSVKSRLEREQPLSFLEFNYMLLQAYDYMYLHKEYECQLQLGGSDQWGNILSGIDLIKKINNKKAYAITSPLIMNTDGSKMGKTANGAIWLDKEKLNDYEFYQYWRNVDDKDVEKFLKLFTKLSLKEIKKLSKLKN</sequence>
<dbReference type="InterPro" id="IPR024088">
    <property type="entry name" value="Tyr-tRNA-ligase_bac-type"/>
</dbReference>